<dbReference type="Gene3D" id="3.40.50.12780">
    <property type="entry name" value="N-terminal domain of ligase-like"/>
    <property type="match status" value="1"/>
</dbReference>
<feature type="domain" description="AMP-dependent synthetase/ligase" evidence="2">
    <location>
        <begin position="119"/>
        <end position="280"/>
    </location>
</feature>
<dbReference type="Pfam" id="PF00501">
    <property type="entry name" value="AMP-binding"/>
    <property type="match status" value="1"/>
</dbReference>
<dbReference type="PRINTS" id="PR00154">
    <property type="entry name" value="AMPBINDING"/>
</dbReference>
<dbReference type="GO" id="GO:0031956">
    <property type="term" value="F:medium-chain fatty acid-CoA ligase activity"/>
    <property type="evidence" value="ECO:0007669"/>
    <property type="project" value="TreeGrafter"/>
</dbReference>
<gene>
    <name evidence="3" type="ORF">Bca52824_025711</name>
</gene>
<evidence type="ECO:0000259" key="2">
    <source>
        <dbReference type="Pfam" id="PF00501"/>
    </source>
</evidence>
<sequence>MKATLKSFNYFSFINPHRHLHNLSSRHRPRFLPPTACLNSEFRFFRSNHLFSTQCGSVMEVFKAVFSEGSNASDRIAIKSDGKSYSYGQLTSSALTISKLFHNDDTKNGGETRKHEGFGHLHGARVGIVAKPSAEFVAGVLGTWFSGGVAVPLALSYPEAELLYVMSNSDVSVLLSTDDHSETMKTIAAKSDARFLMIPPVLDSTSENVASNQVQDDSFEGDGKLLADDPALIVYTSGTTGKPKGVVHTHKSINSQVRMLTEAWEYTSADRFLHCLPLHH</sequence>
<dbReference type="EMBL" id="JAAMPC010000006">
    <property type="protein sequence ID" value="KAG2305963.1"/>
    <property type="molecule type" value="Genomic_DNA"/>
</dbReference>
<dbReference type="SUPFAM" id="SSF56801">
    <property type="entry name" value="Acetyl-CoA synthetase-like"/>
    <property type="match status" value="1"/>
</dbReference>
<evidence type="ECO:0000313" key="3">
    <source>
        <dbReference type="EMBL" id="KAG2305963.1"/>
    </source>
</evidence>
<dbReference type="PANTHER" id="PTHR43201:SF8">
    <property type="entry name" value="ACYL-COA SYNTHETASE FAMILY MEMBER 3"/>
    <property type="match status" value="1"/>
</dbReference>
<name>A0A8X7SEW9_BRACI</name>
<dbReference type="PANTHER" id="PTHR43201">
    <property type="entry name" value="ACYL-COA SYNTHETASE"/>
    <property type="match status" value="1"/>
</dbReference>
<dbReference type="OrthoDB" id="2962993at2759"/>
<proteinExistence type="inferred from homology"/>
<keyword evidence="4" id="KW-1185">Reference proteome</keyword>
<reference evidence="3 4" key="1">
    <citation type="submission" date="2020-02" db="EMBL/GenBank/DDBJ databases">
        <authorList>
            <person name="Ma Q."/>
            <person name="Huang Y."/>
            <person name="Song X."/>
            <person name="Pei D."/>
        </authorList>
    </citation>
    <scope>NUCLEOTIDE SEQUENCE [LARGE SCALE GENOMIC DNA]</scope>
    <source>
        <strain evidence="3">Sxm20200214</strain>
        <tissue evidence="3">Leaf</tissue>
    </source>
</reference>
<feature type="non-terminal residue" evidence="3">
    <location>
        <position position="280"/>
    </location>
</feature>
<dbReference type="InterPro" id="IPR042099">
    <property type="entry name" value="ANL_N_sf"/>
</dbReference>
<organism evidence="3 4">
    <name type="scientific">Brassica carinata</name>
    <name type="common">Ethiopian mustard</name>
    <name type="synonym">Abyssinian cabbage</name>
    <dbReference type="NCBI Taxonomy" id="52824"/>
    <lineage>
        <taxon>Eukaryota</taxon>
        <taxon>Viridiplantae</taxon>
        <taxon>Streptophyta</taxon>
        <taxon>Embryophyta</taxon>
        <taxon>Tracheophyta</taxon>
        <taxon>Spermatophyta</taxon>
        <taxon>Magnoliopsida</taxon>
        <taxon>eudicotyledons</taxon>
        <taxon>Gunneridae</taxon>
        <taxon>Pentapetalae</taxon>
        <taxon>rosids</taxon>
        <taxon>malvids</taxon>
        <taxon>Brassicales</taxon>
        <taxon>Brassicaceae</taxon>
        <taxon>Brassiceae</taxon>
        <taxon>Brassica</taxon>
    </lineage>
</organism>
<dbReference type="PROSITE" id="PS00455">
    <property type="entry name" value="AMP_BINDING"/>
    <property type="match status" value="1"/>
</dbReference>
<evidence type="ECO:0000313" key="4">
    <source>
        <dbReference type="Proteomes" id="UP000886595"/>
    </source>
</evidence>
<comment type="similarity">
    <text evidence="1">Belongs to the ATP-dependent AMP-binding enzyme family.</text>
</comment>
<dbReference type="GO" id="GO:0006631">
    <property type="term" value="P:fatty acid metabolic process"/>
    <property type="evidence" value="ECO:0007669"/>
    <property type="project" value="TreeGrafter"/>
</dbReference>
<dbReference type="InterPro" id="IPR020845">
    <property type="entry name" value="AMP-binding_CS"/>
</dbReference>
<protein>
    <recommendedName>
        <fullName evidence="2">AMP-dependent synthetase/ligase domain-containing protein</fullName>
    </recommendedName>
</protein>
<evidence type="ECO:0000256" key="1">
    <source>
        <dbReference type="ARBA" id="ARBA00006432"/>
    </source>
</evidence>
<accession>A0A8X7SEW9</accession>
<dbReference type="Proteomes" id="UP000886595">
    <property type="component" value="Unassembled WGS sequence"/>
</dbReference>
<dbReference type="InterPro" id="IPR000873">
    <property type="entry name" value="AMP-dep_synth/lig_dom"/>
</dbReference>
<comment type="caution">
    <text evidence="3">The sequence shown here is derived from an EMBL/GenBank/DDBJ whole genome shotgun (WGS) entry which is preliminary data.</text>
</comment>
<dbReference type="AlphaFoldDB" id="A0A8X7SEW9"/>
<dbReference type="InterPro" id="IPR020459">
    <property type="entry name" value="AMP-binding"/>
</dbReference>